<sequence length="233" mass="26882">MKETPYNEETIDDEEKQSLFEKLIISATNTPQQLTPEYLYSKGENLYSNAIILYQEKKGINDAIQKKFIQSIKYLQAAMIVGKLEACFLVNDFYHKDYLNLVMPGAGYLVSIIGYTLSNVKVPESAKLDNYEILEELAVKKVGFINKTKSEWNPEISYFHKETSYLEPLIEKFNSDLPGNYQLISRNRTCRELNNEIDDFSMIELTEFNQEENSAKVIGNTKSNDIQTCCFEL</sequence>
<name>A0A0C2RE72_9RICK</name>
<evidence type="ECO:0000313" key="1">
    <source>
        <dbReference type="EMBL" id="KIJ89115.1"/>
    </source>
</evidence>
<dbReference type="Proteomes" id="UP000031952">
    <property type="component" value="Unassembled WGS sequence"/>
</dbReference>
<keyword evidence="2" id="KW-1185">Reference proteome</keyword>
<reference evidence="1 2" key="1">
    <citation type="submission" date="2014-12" db="EMBL/GenBank/DDBJ databases">
        <title>Whole genome sequence of Candidatus Rickettsia asemboensis strain NMRCii isolated from cat fleas in west Kenya.</title>
        <authorList>
            <person name="Jima D."/>
            <person name="Luce-Fedrow A."/>
            <person name="Yang Y."/>
            <person name="Maina A.N."/>
            <person name="Snesrud E.C."/>
            <person name="Jarman R.G."/>
            <person name="Richards A.L."/>
            <person name="Hang J."/>
        </authorList>
    </citation>
    <scope>NUCLEOTIDE SEQUENCE [LARGE SCALE GENOMIC DNA]</scope>
    <source>
        <strain evidence="1 2">NMRCii</strain>
    </source>
</reference>
<proteinExistence type="predicted"/>
<organism evidence="1 2">
    <name type="scientific">Rickettsia asembonensis</name>
    <dbReference type="NCBI Taxonomy" id="1068590"/>
    <lineage>
        <taxon>Bacteria</taxon>
        <taxon>Pseudomonadati</taxon>
        <taxon>Pseudomonadota</taxon>
        <taxon>Alphaproteobacteria</taxon>
        <taxon>Rickettsiales</taxon>
        <taxon>Rickettsiaceae</taxon>
        <taxon>Rickettsieae</taxon>
        <taxon>Rickettsia</taxon>
        <taxon>spotted fever group</taxon>
    </lineage>
</organism>
<evidence type="ECO:0000313" key="2">
    <source>
        <dbReference type="Proteomes" id="UP000031952"/>
    </source>
</evidence>
<comment type="caution">
    <text evidence="1">The sequence shown here is derived from an EMBL/GenBank/DDBJ whole genome shotgun (WGS) entry which is preliminary data.</text>
</comment>
<dbReference type="EMBL" id="JWSW01000006">
    <property type="protein sequence ID" value="KIJ89115.1"/>
    <property type="molecule type" value="Genomic_DNA"/>
</dbReference>
<accession>A0A0C2RE72</accession>
<dbReference type="RefSeq" id="WP_041077984.1">
    <property type="nucleotide sequence ID" value="NZ_JWSW01000006.1"/>
</dbReference>
<gene>
    <name evidence="1" type="ORF">SB78_01380</name>
</gene>
<protein>
    <submittedName>
        <fullName evidence="1">Uncharacterized protein</fullName>
    </submittedName>
</protein>
<dbReference type="AlphaFoldDB" id="A0A0C2RE72"/>